<reference evidence="13" key="1">
    <citation type="journal article" date="2019" name="bioRxiv">
        <title>The Genome of the Zebra Mussel, Dreissena polymorpha: A Resource for Invasive Species Research.</title>
        <authorList>
            <person name="McCartney M.A."/>
            <person name="Auch B."/>
            <person name="Kono T."/>
            <person name="Mallez S."/>
            <person name="Zhang Y."/>
            <person name="Obille A."/>
            <person name="Becker A."/>
            <person name="Abrahante J.E."/>
            <person name="Garbe J."/>
            <person name="Badalamenti J.P."/>
            <person name="Herman A."/>
            <person name="Mangelson H."/>
            <person name="Liachko I."/>
            <person name="Sullivan S."/>
            <person name="Sone E.D."/>
            <person name="Koren S."/>
            <person name="Silverstein K.A.T."/>
            <person name="Beckman K.B."/>
            <person name="Gohl D.M."/>
        </authorList>
    </citation>
    <scope>NUCLEOTIDE SEQUENCE</scope>
    <source>
        <strain evidence="13">Duluth1</strain>
        <tissue evidence="13">Whole animal</tissue>
    </source>
</reference>
<feature type="region of interest" description="Disordered" evidence="12">
    <location>
        <begin position="804"/>
        <end position="899"/>
    </location>
</feature>
<feature type="compositionally biased region" description="Low complexity" evidence="12">
    <location>
        <begin position="838"/>
        <end position="850"/>
    </location>
</feature>
<feature type="compositionally biased region" description="Basic and acidic residues" evidence="12">
    <location>
        <begin position="166"/>
        <end position="179"/>
    </location>
</feature>
<keyword evidence="6" id="KW-0498">Mitosis</keyword>
<evidence type="ECO:0000256" key="3">
    <source>
        <dbReference type="ARBA" id="ARBA00018313"/>
    </source>
</evidence>
<keyword evidence="5" id="KW-0132">Cell division</keyword>
<feature type="region of interest" description="Disordered" evidence="12">
    <location>
        <begin position="163"/>
        <end position="186"/>
    </location>
</feature>
<evidence type="ECO:0000256" key="10">
    <source>
        <dbReference type="ARBA" id="ARBA00030722"/>
    </source>
</evidence>
<dbReference type="GO" id="GO:0051301">
    <property type="term" value="P:cell division"/>
    <property type="evidence" value="ECO:0007669"/>
    <property type="project" value="UniProtKB-KW"/>
</dbReference>
<feature type="compositionally biased region" description="Basic and acidic residues" evidence="12">
    <location>
        <begin position="683"/>
        <end position="692"/>
    </location>
</feature>
<accession>A0A9D4BI10</accession>
<keyword evidence="4" id="KW-0963">Cytoplasm</keyword>
<organism evidence="13 14">
    <name type="scientific">Dreissena polymorpha</name>
    <name type="common">Zebra mussel</name>
    <name type="synonym">Mytilus polymorpha</name>
    <dbReference type="NCBI Taxonomy" id="45954"/>
    <lineage>
        <taxon>Eukaryota</taxon>
        <taxon>Metazoa</taxon>
        <taxon>Spiralia</taxon>
        <taxon>Lophotrochozoa</taxon>
        <taxon>Mollusca</taxon>
        <taxon>Bivalvia</taxon>
        <taxon>Autobranchia</taxon>
        <taxon>Heteroconchia</taxon>
        <taxon>Euheterodonta</taxon>
        <taxon>Imparidentia</taxon>
        <taxon>Neoheterodontei</taxon>
        <taxon>Myida</taxon>
        <taxon>Dreissenoidea</taxon>
        <taxon>Dreissenidae</taxon>
        <taxon>Dreissena</taxon>
    </lineage>
</organism>
<comment type="subcellular location">
    <subcellularLocation>
        <location evidence="1">Cytoplasm</location>
        <location evidence="1">Cytoskeleton</location>
        <location evidence="1">Microtubule organizing center</location>
        <location evidence="1">Centrosome</location>
        <location evidence="1">Centriole</location>
    </subcellularLocation>
    <subcellularLocation>
        <location evidence="2">Cytoplasm</location>
        <location evidence="2">Cytoskeleton</location>
        <location evidence="2">Spindle</location>
    </subcellularLocation>
</comment>
<feature type="coiled-coil region" evidence="11">
    <location>
        <begin position="773"/>
        <end position="800"/>
    </location>
</feature>
<feature type="region of interest" description="Disordered" evidence="12">
    <location>
        <begin position="52"/>
        <end position="74"/>
    </location>
</feature>
<proteinExistence type="predicted"/>
<feature type="compositionally biased region" description="Polar residues" evidence="12">
    <location>
        <begin position="567"/>
        <end position="581"/>
    </location>
</feature>
<dbReference type="InterPro" id="IPR031387">
    <property type="entry name" value="SPICE1"/>
</dbReference>
<reference evidence="13" key="2">
    <citation type="submission" date="2020-11" db="EMBL/GenBank/DDBJ databases">
        <authorList>
            <person name="McCartney M.A."/>
            <person name="Auch B."/>
            <person name="Kono T."/>
            <person name="Mallez S."/>
            <person name="Becker A."/>
            <person name="Gohl D.M."/>
            <person name="Silverstein K.A.T."/>
            <person name="Koren S."/>
            <person name="Bechman K.B."/>
            <person name="Herman A."/>
            <person name="Abrahante J.E."/>
            <person name="Garbe J."/>
        </authorList>
    </citation>
    <scope>NUCLEOTIDE SEQUENCE</scope>
    <source>
        <strain evidence="13">Duluth1</strain>
        <tissue evidence="13">Whole animal</tissue>
    </source>
</reference>
<evidence type="ECO:0000256" key="5">
    <source>
        <dbReference type="ARBA" id="ARBA00022618"/>
    </source>
</evidence>
<evidence type="ECO:0000256" key="9">
    <source>
        <dbReference type="ARBA" id="ARBA00023306"/>
    </source>
</evidence>
<feature type="region of interest" description="Disordered" evidence="12">
    <location>
        <begin position="715"/>
        <end position="735"/>
    </location>
</feature>
<feature type="region of interest" description="Disordered" evidence="12">
    <location>
        <begin position="609"/>
        <end position="643"/>
    </location>
</feature>
<dbReference type="GO" id="GO:0005819">
    <property type="term" value="C:spindle"/>
    <property type="evidence" value="ECO:0007669"/>
    <property type="project" value="UniProtKB-SubCell"/>
</dbReference>
<evidence type="ECO:0000256" key="8">
    <source>
        <dbReference type="ARBA" id="ARBA00023212"/>
    </source>
</evidence>
<keyword evidence="8" id="KW-0206">Cytoskeleton</keyword>
<feature type="region of interest" description="Disordered" evidence="12">
    <location>
        <begin position="1"/>
        <end position="23"/>
    </location>
</feature>
<dbReference type="OrthoDB" id="6361178at2759"/>
<dbReference type="PANTHER" id="PTHR31167">
    <property type="entry name" value="SPINDLE AND CENTRIOLE ASSOCIATED PROTEIN 1 SPICE1"/>
    <property type="match status" value="1"/>
</dbReference>
<dbReference type="GO" id="GO:0046599">
    <property type="term" value="P:regulation of centriole replication"/>
    <property type="evidence" value="ECO:0007669"/>
    <property type="project" value="TreeGrafter"/>
</dbReference>
<dbReference type="Proteomes" id="UP000828390">
    <property type="component" value="Unassembled WGS sequence"/>
</dbReference>
<dbReference type="Pfam" id="PF15678">
    <property type="entry name" value="SPICE"/>
    <property type="match status" value="1"/>
</dbReference>
<dbReference type="AlphaFoldDB" id="A0A9D4BI10"/>
<evidence type="ECO:0000256" key="4">
    <source>
        <dbReference type="ARBA" id="ARBA00022490"/>
    </source>
</evidence>
<evidence type="ECO:0000256" key="7">
    <source>
        <dbReference type="ARBA" id="ARBA00023054"/>
    </source>
</evidence>
<sequence length="899" mass="100719">MSFIRVGCRSQAQKKRKSRKKDWDYSVNDLDAYKATPEEIAYRKAAHRSKHAVTTHLVRPGSAKKGKKSSPFRHNSHARKIALMKEVLYDQRQLQEVLEKSDTMMAVVKDLFGDDPRRFEGFPSVTTAPNSKKADVASSLVNLPPEIRTKSEELSDTLMSSSALNDFHDSDSDLEESRDAPLSYQPKMNMQRFQQFLESEERNNTLSTISGQAGMSHLGYLNPGAAVVHSSHLPDQTNNTNKDGTLRTPPKAARRDPNESLEMLRPPKSAMNDTGKIQKTRQRVPRPEPALNTSNLSLGELRKVLESLEDEIADYEQATGRRPPAERHRQESFSGYTLALVDSVTKLTRYLRECELHLKAEVMVREQLTQDVVEFRALVDALTSDIILTQEEFQKMLLEFQKFRIQTQEEIRLLKAGQPLRVENGDDHSLPGDNVQSLHGDHVQSLHGDHVQSLHGDHVQTQTPPKNTSILPHRLAMQSTDSLPVHMYPRASNPFGDHLQPVSAAVMLSPPVRRSRVMEPDRDLGPKQQQENLLEIEDLATEETFASLPASGPSSLGQVFSQYVAAPTQSAGARQPMNNHQAPAVTRKPAGSQPRAPAVAAVNSVSVPRPTPLVQSNVGIPLPSNEARSLSQQNAMSVHQQSLQHCSLNGHPISVVPLDKPQTLYRDLQDPLSSSDRSQQSVRSHDSQGSDRELLASQIAALNKQHEEAQRRLKTLMHQQQAAQGPSVTQQQEEQQRVQQQQQQQRQQVVDNQQRIQQQQLQFQQQQKLIEMVIQQQQKIQQQQLEKQQQQQELMMRQQQQYAQVQTGLTRPDVPRDASVRQSADLPGYRPQKQTGLPSYPISPNISPISQRSESVRPMYQGSQNGMAASGRGITVSIPSVDMDQSHGSPSPNPPITAR</sequence>
<dbReference type="GO" id="GO:0051310">
    <property type="term" value="P:metaphase chromosome alignment"/>
    <property type="evidence" value="ECO:0007669"/>
    <property type="project" value="TreeGrafter"/>
</dbReference>
<feature type="compositionally biased region" description="Polar residues" evidence="12">
    <location>
        <begin position="626"/>
        <end position="643"/>
    </location>
</feature>
<keyword evidence="9" id="KW-0131">Cell cycle</keyword>
<dbReference type="GO" id="GO:0005813">
    <property type="term" value="C:centrosome"/>
    <property type="evidence" value="ECO:0007669"/>
    <property type="project" value="TreeGrafter"/>
</dbReference>
<feature type="region of interest" description="Disordered" evidence="12">
    <location>
        <begin position="229"/>
        <end position="295"/>
    </location>
</feature>
<feature type="compositionally biased region" description="Basic residues" evidence="12">
    <location>
        <begin position="62"/>
        <end position="74"/>
    </location>
</feature>
<evidence type="ECO:0000256" key="2">
    <source>
        <dbReference type="ARBA" id="ARBA00004186"/>
    </source>
</evidence>
<dbReference type="PANTHER" id="PTHR31167:SF3">
    <property type="entry name" value="SPINDLE AND CENTRIOLE-ASSOCIATED PROTEIN 1"/>
    <property type="match status" value="1"/>
</dbReference>
<feature type="compositionally biased region" description="Polar residues" evidence="12">
    <location>
        <begin position="717"/>
        <end position="729"/>
    </location>
</feature>
<dbReference type="GO" id="GO:0090307">
    <property type="term" value="P:mitotic spindle assembly"/>
    <property type="evidence" value="ECO:0007669"/>
    <property type="project" value="InterPro"/>
</dbReference>
<evidence type="ECO:0000256" key="6">
    <source>
        <dbReference type="ARBA" id="ARBA00022776"/>
    </source>
</evidence>
<evidence type="ECO:0000256" key="1">
    <source>
        <dbReference type="ARBA" id="ARBA00004114"/>
    </source>
</evidence>
<keyword evidence="14" id="KW-1185">Reference proteome</keyword>
<comment type="caution">
    <text evidence="13">The sequence shown here is derived from an EMBL/GenBank/DDBJ whole genome shotgun (WGS) entry which is preliminary data.</text>
</comment>
<feature type="compositionally biased region" description="Polar residues" evidence="12">
    <location>
        <begin position="233"/>
        <end position="243"/>
    </location>
</feature>
<protein>
    <recommendedName>
        <fullName evidence="3">Spindle and centriole-associated protein 1</fullName>
    </recommendedName>
    <alternativeName>
        <fullName evidence="10">Coiled-coil domain-containing protein 52</fullName>
    </alternativeName>
</protein>
<feature type="region of interest" description="Disordered" evidence="12">
    <location>
        <begin position="567"/>
        <end position="596"/>
    </location>
</feature>
<gene>
    <name evidence="13" type="ORF">DPMN_083195</name>
</gene>
<keyword evidence="7 11" id="KW-0175">Coiled coil</keyword>
<evidence type="ECO:0000313" key="13">
    <source>
        <dbReference type="EMBL" id="KAH3695737.1"/>
    </source>
</evidence>
<name>A0A9D4BI10_DREPO</name>
<evidence type="ECO:0000256" key="11">
    <source>
        <dbReference type="SAM" id="Coils"/>
    </source>
</evidence>
<evidence type="ECO:0000313" key="14">
    <source>
        <dbReference type="Proteomes" id="UP000828390"/>
    </source>
</evidence>
<evidence type="ECO:0000256" key="12">
    <source>
        <dbReference type="SAM" id="MobiDB-lite"/>
    </source>
</evidence>
<feature type="region of interest" description="Disordered" evidence="12">
    <location>
        <begin position="668"/>
        <end position="692"/>
    </location>
</feature>
<dbReference type="GO" id="GO:0005814">
    <property type="term" value="C:centriole"/>
    <property type="evidence" value="ECO:0007669"/>
    <property type="project" value="UniProtKB-SubCell"/>
</dbReference>
<dbReference type="EMBL" id="JAIWYP010000016">
    <property type="protein sequence ID" value="KAH3695737.1"/>
    <property type="molecule type" value="Genomic_DNA"/>
</dbReference>
<feature type="compositionally biased region" description="Low complexity" evidence="12">
    <location>
        <begin position="670"/>
        <end position="682"/>
    </location>
</feature>